<comment type="caution">
    <text evidence="1">The sequence shown here is derived from an EMBL/GenBank/DDBJ whole genome shotgun (WGS) entry which is preliminary data.</text>
</comment>
<evidence type="ECO:0000313" key="1">
    <source>
        <dbReference type="EMBL" id="GMH11353.1"/>
    </source>
</evidence>
<name>A0AAD3XNS2_NEPGR</name>
<evidence type="ECO:0000313" key="2">
    <source>
        <dbReference type="Proteomes" id="UP001279734"/>
    </source>
</evidence>
<reference evidence="1" key="1">
    <citation type="submission" date="2023-05" db="EMBL/GenBank/DDBJ databases">
        <title>Nepenthes gracilis genome sequencing.</title>
        <authorList>
            <person name="Fukushima K."/>
        </authorList>
    </citation>
    <scope>NUCLEOTIDE SEQUENCE</scope>
    <source>
        <strain evidence="1">SING2019-196</strain>
    </source>
</reference>
<dbReference type="EMBL" id="BSYO01000011">
    <property type="protein sequence ID" value="GMH11353.1"/>
    <property type="molecule type" value="Genomic_DNA"/>
</dbReference>
<dbReference type="Proteomes" id="UP001279734">
    <property type="component" value="Unassembled WGS sequence"/>
</dbReference>
<accession>A0AAD3XNS2</accession>
<dbReference type="AlphaFoldDB" id="A0AAD3XNS2"/>
<keyword evidence="2" id="KW-1185">Reference proteome</keyword>
<sequence length="88" mass="9439">MQSCTMRVKKTIHLFLSGSVARALSLLLSLSSTLRYASSASLQVCLLSSRPTPLYKGSLGNLKDEAVSCYGMSDTARISSLACQHRGL</sequence>
<protein>
    <submittedName>
        <fullName evidence="1">Uncharacterized protein</fullName>
    </submittedName>
</protein>
<gene>
    <name evidence="1" type="ORF">Nepgr_013194</name>
</gene>
<organism evidence="1 2">
    <name type="scientific">Nepenthes gracilis</name>
    <name type="common">Slender pitcher plant</name>
    <dbReference type="NCBI Taxonomy" id="150966"/>
    <lineage>
        <taxon>Eukaryota</taxon>
        <taxon>Viridiplantae</taxon>
        <taxon>Streptophyta</taxon>
        <taxon>Embryophyta</taxon>
        <taxon>Tracheophyta</taxon>
        <taxon>Spermatophyta</taxon>
        <taxon>Magnoliopsida</taxon>
        <taxon>eudicotyledons</taxon>
        <taxon>Gunneridae</taxon>
        <taxon>Pentapetalae</taxon>
        <taxon>Caryophyllales</taxon>
        <taxon>Nepenthaceae</taxon>
        <taxon>Nepenthes</taxon>
    </lineage>
</organism>
<proteinExistence type="predicted"/>